<gene>
    <name evidence="1" type="ORF">POPTR_015G015050</name>
</gene>
<accession>A0A3N7HL62</accession>
<name>A0A3N7HL62_POPTR</name>
<dbReference type="AlphaFoldDB" id="A0A3N7HL62"/>
<dbReference type="InParanoid" id="A0A3N7HL62"/>
<evidence type="ECO:0000313" key="2">
    <source>
        <dbReference type="Proteomes" id="UP000006729"/>
    </source>
</evidence>
<organism evidence="1 2">
    <name type="scientific">Populus trichocarpa</name>
    <name type="common">Western balsam poplar</name>
    <name type="synonym">Populus balsamifera subsp. trichocarpa</name>
    <dbReference type="NCBI Taxonomy" id="3694"/>
    <lineage>
        <taxon>Eukaryota</taxon>
        <taxon>Viridiplantae</taxon>
        <taxon>Streptophyta</taxon>
        <taxon>Embryophyta</taxon>
        <taxon>Tracheophyta</taxon>
        <taxon>Spermatophyta</taxon>
        <taxon>Magnoliopsida</taxon>
        <taxon>eudicotyledons</taxon>
        <taxon>Gunneridae</taxon>
        <taxon>Pentapetalae</taxon>
        <taxon>rosids</taxon>
        <taxon>fabids</taxon>
        <taxon>Malpighiales</taxon>
        <taxon>Salicaceae</taxon>
        <taxon>Saliceae</taxon>
        <taxon>Populus</taxon>
    </lineage>
</organism>
<reference evidence="1 2" key="1">
    <citation type="journal article" date="2006" name="Science">
        <title>The genome of black cottonwood, Populus trichocarpa (Torr. &amp; Gray).</title>
        <authorList>
            <person name="Tuskan G.A."/>
            <person name="Difazio S."/>
            <person name="Jansson S."/>
            <person name="Bohlmann J."/>
            <person name="Grigoriev I."/>
            <person name="Hellsten U."/>
            <person name="Putnam N."/>
            <person name="Ralph S."/>
            <person name="Rombauts S."/>
            <person name="Salamov A."/>
            <person name="Schein J."/>
            <person name="Sterck L."/>
            <person name="Aerts A."/>
            <person name="Bhalerao R.R."/>
            <person name="Bhalerao R.P."/>
            <person name="Blaudez D."/>
            <person name="Boerjan W."/>
            <person name="Brun A."/>
            <person name="Brunner A."/>
            <person name="Busov V."/>
            <person name="Campbell M."/>
            <person name="Carlson J."/>
            <person name="Chalot M."/>
            <person name="Chapman J."/>
            <person name="Chen G.L."/>
            <person name="Cooper D."/>
            <person name="Coutinho P.M."/>
            <person name="Couturier J."/>
            <person name="Covert S."/>
            <person name="Cronk Q."/>
            <person name="Cunningham R."/>
            <person name="Davis J."/>
            <person name="Degroeve S."/>
            <person name="Dejardin A."/>
            <person name="Depamphilis C."/>
            <person name="Detter J."/>
            <person name="Dirks B."/>
            <person name="Dubchak I."/>
            <person name="Duplessis S."/>
            <person name="Ehlting J."/>
            <person name="Ellis B."/>
            <person name="Gendler K."/>
            <person name="Goodstein D."/>
            <person name="Gribskov M."/>
            <person name="Grimwood J."/>
            <person name="Groover A."/>
            <person name="Gunter L."/>
            <person name="Hamberger B."/>
            <person name="Heinze B."/>
            <person name="Helariutta Y."/>
            <person name="Henrissat B."/>
            <person name="Holligan D."/>
            <person name="Holt R."/>
            <person name="Huang W."/>
            <person name="Islam-Faridi N."/>
            <person name="Jones S."/>
            <person name="Jones-Rhoades M."/>
            <person name="Jorgensen R."/>
            <person name="Joshi C."/>
            <person name="Kangasjarvi J."/>
            <person name="Karlsson J."/>
            <person name="Kelleher C."/>
            <person name="Kirkpatrick R."/>
            <person name="Kirst M."/>
            <person name="Kohler A."/>
            <person name="Kalluri U."/>
            <person name="Larimer F."/>
            <person name="Leebens-Mack J."/>
            <person name="Leple J.C."/>
            <person name="Locascio P."/>
            <person name="Lou Y."/>
            <person name="Lucas S."/>
            <person name="Martin F."/>
            <person name="Montanini B."/>
            <person name="Napoli C."/>
            <person name="Nelson D.R."/>
            <person name="Nelson C."/>
            <person name="Nieminen K."/>
            <person name="Nilsson O."/>
            <person name="Pereda V."/>
            <person name="Peter G."/>
            <person name="Philippe R."/>
            <person name="Pilate G."/>
            <person name="Poliakov A."/>
            <person name="Razumovskaya J."/>
            <person name="Richardson P."/>
            <person name="Rinaldi C."/>
            <person name="Ritland K."/>
            <person name="Rouze P."/>
            <person name="Ryaboy D."/>
            <person name="Schmutz J."/>
            <person name="Schrader J."/>
            <person name="Segerman B."/>
            <person name="Shin H."/>
            <person name="Siddiqui A."/>
            <person name="Sterky F."/>
            <person name="Terry A."/>
            <person name="Tsai C.J."/>
            <person name="Uberbacher E."/>
            <person name="Unneberg P."/>
            <person name="Vahala J."/>
            <person name="Wall K."/>
            <person name="Wessler S."/>
            <person name="Yang G."/>
            <person name="Yin T."/>
            <person name="Douglas C."/>
            <person name="Marra M."/>
            <person name="Sandberg G."/>
            <person name="Van de Peer Y."/>
            <person name="Rokhsar D."/>
        </authorList>
    </citation>
    <scope>NUCLEOTIDE SEQUENCE [LARGE SCALE GENOMIC DNA]</scope>
    <source>
        <strain evidence="2">cv. Nisqually</strain>
    </source>
</reference>
<proteinExistence type="predicted"/>
<dbReference type="Gramene" id="Potri.015G015050.1.v4.1">
    <property type="protein sequence ID" value="Potri.015G015050.1.v4.1"/>
    <property type="gene ID" value="Potri.015G015050.v4.1"/>
</dbReference>
<dbReference type="EMBL" id="CM009304">
    <property type="protein sequence ID" value="RQP00459.1"/>
    <property type="molecule type" value="Genomic_DNA"/>
</dbReference>
<dbReference type="Proteomes" id="UP000006729">
    <property type="component" value="Chromosome 15"/>
</dbReference>
<sequence length="102" mass="11707">MVLLNCQFSSLSCDDFTVPSPLGILCRQNDSMSHLSLTFFSVYVASPPPHPHLLLTSDRVFQFIFLFVNQITVRENKQRVVKRMMIVLPIASESVIFILEKY</sequence>
<protein>
    <submittedName>
        <fullName evidence="1">Uncharacterized protein</fullName>
    </submittedName>
</protein>
<keyword evidence="2" id="KW-1185">Reference proteome</keyword>
<evidence type="ECO:0000313" key="1">
    <source>
        <dbReference type="EMBL" id="RQP00459.1"/>
    </source>
</evidence>